<dbReference type="InterPro" id="IPR002999">
    <property type="entry name" value="Tudor"/>
</dbReference>
<feature type="region of interest" description="Disordered" evidence="3">
    <location>
        <begin position="156"/>
        <end position="176"/>
    </location>
</feature>
<evidence type="ECO:0000256" key="1">
    <source>
        <dbReference type="ARBA" id="ARBA00004123"/>
    </source>
</evidence>
<dbReference type="EMBL" id="CAJPVJ010002647">
    <property type="protein sequence ID" value="CAG2166606.1"/>
    <property type="molecule type" value="Genomic_DNA"/>
</dbReference>
<keyword evidence="2" id="KW-0539">Nucleus</keyword>
<dbReference type="EMBL" id="OC917472">
    <property type="protein sequence ID" value="CAD7647181.1"/>
    <property type="molecule type" value="Genomic_DNA"/>
</dbReference>
<dbReference type="SUPFAM" id="SSF63748">
    <property type="entry name" value="Tudor/PWWP/MBT"/>
    <property type="match status" value="1"/>
</dbReference>
<dbReference type="Proteomes" id="UP000728032">
    <property type="component" value="Unassembled WGS sequence"/>
</dbReference>
<gene>
    <name evidence="5" type="ORF">ONB1V03_LOCUS6121</name>
</gene>
<dbReference type="AlphaFoldDB" id="A0A7R9LTU7"/>
<feature type="region of interest" description="Disordered" evidence="3">
    <location>
        <begin position="236"/>
        <end position="267"/>
    </location>
</feature>
<reference evidence="5" key="1">
    <citation type="submission" date="2020-11" db="EMBL/GenBank/DDBJ databases">
        <authorList>
            <person name="Tran Van P."/>
        </authorList>
    </citation>
    <scope>NUCLEOTIDE SEQUENCE</scope>
</reference>
<dbReference type="GO" id="GO:0003723">
    <property type="term" value="F:RNA binding"/>
    <property type="evidence" value="ECO:0007669"/>
    <property type="project" value="TreeGrafter"/>
</dbReference>
<accession>A0A7R9LTU7</accession>
<feature type="domain" description="Tudor" evidence="4">
    <location>
        <begin position="72"/>
        <end position="131"/>
    </location>
</feature>
<evidence type="ECO:0000256" key="2">
    <source>
        <dbReference type="ARBA" id="ARBA00023242"/>
    </source>
</evidence>
<dbReference type="PROSITE" id="PS50304">
    <property type="entry name" value="TUDOR"/>
    <property type="match status" value="1"/>
</dbReference>
<protein>
    <recommendedName>
        <fullName evidence="4">Tudor domain-containing protein</fullName>
    </recommendedName>
</protein>
<dbReference type="SMART" id="SM00333">
    <property type="entry name" value="TUDOR"/>
    <property type="match status" value="1"/>
</dbReference>
<evidence type="ECO:0000313" key="6">
    <source>
        <dbReference type="Proteomes" id="UP000728032"/>
    </source>
</evidence>
<evidence type="ECO:0000259" key="4">
    <source>
        <dbReference type="PROSITE" id="PS50304"/>
    </source>
</evidence>
<dbReference type="Gene3D" id="2.30.30.140">
    <property type="match status" value="1"/>
</dbReference>
<dbReference type="GO" id="GO:0071011">
    <property type="term" value="C:precatalytic spliceosome"/>
    <property type="evidence" value="ECO:0007669"/>
    <property type="project" value="TreeGrafter"/>
</dbReference>
<evidence type="ECO:0000256" key="3">
    <source>
        <dbReference type="SAM" id="MobiDB-lite"/>
    </source>
</evidence>
<dbReference type="PANTHER" id="PTHR13681">
    <property type="entry name" value="SURVIVAL OF MOTOR NEURON-RELATED-SPLICING FACTOR 30-RELATED"/>
    <property type="match status" value="1"/>
</dbReference>
<keyword evidence="6" id="KW-1185">Reference proteome</keyword>
<organism evidence="5">
    <name type="scientific">Oppiella nova</name>
    <dbReference type="NCBI Taxonomy" id="334625"/>
    <lineage>
        <taxon>Eukaryota</taxon>
        <taxon>Metazoa</taxon>
        <taxon>Ecdysozoa</taxon>
        <taxon>Arthropoda</taxon>
        <taxon>Chelicerata</taxon>
        <taxon>Arachnida</taxon>
        <taxon>Acari</taxon>
        <taxon>Acariformes</taxon>
        <taxon>Sarcoptiformes</taxon>
        <taxon>Oribatida</taxon>
        <taxon>Brachypylina</taxon>
        <taxon>Oppioidea</taxon>
        <taxon>Oppiidae</taxon>
        <taxon>Oppiella</taxon>
    </lineage>
</organism>
<feature type="compositionally biased region" description="Low complexity" evidence="3">
    <location>
        <begin position="238"/>
        <end position="252"/>
    </location>
</feature>
<sequence>MSESKANLRNYQIQLQQVESALTTDPDNQELTKLKEDLLEVIALTKQLMASEGESEGNSSSNNATNSETSHIFEAGDHCLAPLSEDGQFYEARVEDITSDGQCTVVFKHRKVSEVCLVSLLKPIGKKRSKASVNPNPTQSFGDTRLKRQAVTEQKEYLKKKQQKKKERLKDLEEEREKDKVKWQSFNTKAFNKNLKGATKKSIFASPESVSGRVGVGTCGVGGKPMTEFTHQEKWKKAAGSSGMAGMVSGPMLSGPPSRLAHNHRYK</sequence>
<evidence type="ECO:0000313" key="5">
    <source>
        <dbReference type="EMBL" id="CAD7647181.1"/>
    </source>
</evidence>
<dbReference type="OrthoDB" id="79171at2759"/>
<comment type="subcellular location">
    <subcellularLocation>
        <location evidence="1">Nucleus</location>
    </subcellularLocation>
</comment>
<dbReference type="GO" id="GO:0000381">
    <property type="term" value="P:regulation of alternative mRNA splicing, via spliceosome"/>
    <property type="evidence" value="ECO:0007669"/>
    <property type="project" value="TreeGrafter"/>
</dbReference>
<name>A0A7R9LTU7_9ACAR</name>
<dbReference type="PANTHER" id="PTHR13681:SF26">
    <property type="entry name" value="SURVIVAL OF MOTOR NEURON-RELATED-SPLICING FACTOR 30"/>
    <property type="match status" value="1"/>
</dbReference>
<proteinExistence type="predicted"/>